<protein>
    <submittedName>
        <fullName evidence="1">Uncharacterized protein</fullName>
    </submittedName>
</protein>
<proteinExistence type="predicted"/>
<accession>A0A7R9ZZG4</accession>
<sequence>MASAFETKMKNVELMRAERGYDVTVVCTSDEQQAAYWQRHLDAARGKVTPSSSTVLAVDEDWPGGAGNFLGTLYAWRKACGKLKASAGRDLVAELEAGASVAIFHTAGKGTRMAPLPGAENNNKPGVKLPVAGASSILECVIRQTGAYAASRKSRLSVFWGDQVFVPSVGAEYVPTHHVDIICGLGPMPSAEEWAQRGLEKYGLIAACGDGSVVAMLEKVSHADAAAQLAGLEGVEKVGTSLGSFSLSAPFLQALDAHFAEELEAKAGKLDSDPHVWMPMTLSRDAYAALMVKKGLFDDTAAGQHHDRIMALVSSFDVSTGGLKGLFGAVAVGLDLSWWDYGLLKLYVKNSLLLTEASEDARLARAFFGIPEEGRVEACSLGACTTDAASVVANTSASSGQVSASAIFGVTAGELRAEGAVLVNACARRLIAGRGAVAYNIVDKSEEGLVLGENEVRVGTFTMKEGNPYFEMRSNHAEVDGGKAFKERVCGNAMSFQEVYDLNCGVDVTACAEAAAAARRDFATP</sequence>
<dbReference type="AlphaFoldDB" id="A0A7R9ZZG4"/>
<gene>
    <name evidence="1" type="ORF">PBAH0796_LOCUS3720</name>
</gene>
<organism evidence="1">
    <name type="scientific">Pyrodinium bahamense</name>
    <dbReference type="NCBI Taxonomy" id="73915"/>
    <lineage>
        <taxon>Eukaryota</taxon>
        <taxon>Sar</taxon>
        <taxon>Alveolata</taxon>
        <taxon>Dinophyceae</taxon>
        <taxon>Gonyaulacales</taxon>
        <taxon>Pyrocystaceae</taxon>
        <taxon>Pyrodinium</taxon>
    </lineage>
</organism>
<reference evidence="1" key="1">
    <citation type="submission" date="2021-01" db="EMBL/GenBank/DDBJ databases">
        <authorList>
            <person name="Corre E."/>
            <person name="Pelletier E."/>
            <person name="Niang G."/>
            <person name="Scheremetjew M."/>
            <person name="Finn R."/>
            <person name="Kale V."/>
            <person name="Holt S."/>
            <person name="Cochrane G."/>
            <person name="Meng A."/>
            <person name="Brown T."/>
            <person name="Cohen L."/>
        </authorList>
    </citation>
    <scope>NUCLEOTIDE SEQUENCE</scope>
    <source>
        <strain evidence="1">Pbaha01</strain>
    </source>
</reference>
<evidence type="ECO:0000313" key="1">
    <source>
        <dbReference type="EMBL" id="CAD8347981.1"/>
    </source>
</evidence>
<name>A0A7R9ZZG4_9DINO</name>
<dbReference type="EMBL" id="HBEG01006240">
    <property type="protein sequence ID" value="CAD8347981.1"/>
    <property type="molecule type" value="Transcribed_RNA"/>
</dbReference>